<organism evidence="10 11">
    <name type="scientific">Mobilicoccus pelagius NBRC 104925</name>
    <dbReference type="NCBI Taxonomy" id="1089455"/>
    <lineage>
        <taxon>Bacteria</taxon>
        <taxon>Bacillati</taxon>
        <taxon>Actinomycetota</taxon>
        <taxon>Actinomycetes</taxon>
        <taxon>Micrococcales</taxon>
        <taxon>Dermatophilaceae</taxon>
        <taxon>Mobilicoccus</taxon>
    </lineage>
</organism>
<protein>
    <submittedName>
        <fullName evidence="10">Putative cation efflux protein</fullName>
    </submittedName>
</protein>
<feature type="transmembrane region" description="Helical" evidence="7">
    <location>
        <begin position="16"/>
        <end position="38"/>
    </location>
</feature>
<dbReference type="GO" id="GO:0015093">
    <property type="term" value="F:ferrous iron transmembrane transporter activity"/>
    <property type="evidence" value="ECO:0007669"/>
    <property type="project" value="TreeGrafter"/>
</dbReference>
<reference evidence="10 11" key="1">
    <citation type="submission" date="2012-02" db="EMBL/GenBank/DDBJ databases">
        <title>Whole genome shotgun sequence of Mobilicoccus pelagius NBRC 104925.</title>
        <authorList>
            <person name="Yoshida Y."/>
            <person name="Hosoyama A."/>
            <person name="Tsuchikane K."/>
            <person name="Katsumata H."/>
            <person name="Yamazaki S."/>
            <person name="Fujita N."/>
        </authorList>
    </citation>
    <scope>NUCLEOTIDE SEQUENCE [LARGE SCALE GENOMIC DNA]</scope>
    <source>
        <strain evidence="10 11">NBRC 104925</strain>
    </source>
</reference>
<feature type="transmembrane region" description="Helical" evidence="7">
    <location>
        <begin position="84"/>
        <end position="106"/>
    </location>
</feature>
<dbReference type="Gene3D" id="1.20.1510.10">
    <property type="entry name" value="Cation efflux protein transmembrane domain"/>
    <property type="match status" value="1"/>
</dbReference>
<keyword evidence="4 7" id="KW-0812">Transmembrane</keyword>
<comment type="similarity">
    <text evidence="2">Belongs to the cation diffusion facilitator (CDF) transporter (TC 2.A.4) family.</text>
</comment>
<evidence type="ECO:0000256" key="7">
    <source>
        <dbReference type="SAM" id="Phobius"/>
    </source>
</evidence>
<feature type="domain" description="Cation efflux protein cytoplasmic" evidence="9">
    <location>
        <begin position="233"/>
        <end position="292"/>
    </location>
</feature>
<feature type="transmembrane region" description="Helical" evidence="7">
    <location>
        <begin position="50"/>
        <end position="68"/>
    </location>
</feature>
<dbReference type="GO" id="GO:0015086">
    <property type="term" value="F:cadmium ion transmembrane transporter activity"/>
    <property type="evidence" value="ECO:0007669"/>
    <property type="project" value="TreeGrafter"/>
</dbReference>
<keyword evidence="6 7" id="KW-0472">Membrane</keyword>
<feature type="transmembrane region" description="Helical" evidence="7">
    <location>
        <begin position="186"/>
        <end position="203"/>
    </location>
</feature>
<dbReference type="Proteomes" id="UP000004367">
    <property type="component" value="Unassembled WGS sequence"/>
</dbReference>
<evidence type="ECO:0000256" key="4">
    <source>
        <dbReference type="ARBA" id="ARBA00022692"/>
    </source>
</evidence>
<comment type="subcellular location">
    <subcellularLocation>
        <location evidence="1">Membrane</location>
        <topology evidence="1">Multi-pass membrane protein</topology>
    </subcellularLocation>
</comment>
<dbReference type="Pfam" id="PF16916">
    <property type="entry name" value="ZT_dimer"/>
    <property type="match status" value="1"/>
</dbReference>
<dbReference type="PANTHER" id="PTHR43840:SF15">
    <property type="entry name" value="MITOCHONDRIAL METAL TRANSPORTER 1-RELATED"/>
    <property type="match status" value="1"/>
</dbReference>
<dbReference type="STRING" id="1089455.MOPEL_021_00220"/>
<evidence type="ECO:0000256" key="1">
    <source>
        <dbReference type="ARBA" id="ARBA00004141"/>
    </source>
</evidence>
<keyword evidence="3" id="KW-0813">Transport</keyword>
<feature type="transmembrane region" description="Helical" evidence="7">
    <location>
        <begin position="118"/>
        <end position="140"/>
    </location>
</feature>
<dbReference type="InterPro" id="IPR050291">
    <property type="entry name" value="CDF_Transporter"/>
</dbReference>
<evidence type="ECO:0000256" key="2">
    <source>
        <dbReference type="ARBA" id="ARBA00008114"/>
    </source>
</evidence>
<accession>H5UPC8</accession>
<dbReference type="GO" id="GO:0006882">
    <property type="term" value="P:intracellular zinc ion homeostasis"/>
    <property type="evidence" value="ECO:0007669"/>
    <property type="project" value="TreeGrafter"/>
</dbReference>
<comment type="caution">
    <text evidence="10">The sequence shown here is derived from an EMBL/GenBank/DDBJ whole genome shotgun (WGS) entry which is preliminary data.</text>
</comment>
<evidence type="ECO:0000256" key="3">
    <source>
        <dbReference type="ARBA" id="ARBA00022448"/>
    </source>
</evidence>
<evidence type="ECO:0000259" key="9">
    <source>
        <dbReference type="Pfam" id="PF16916"/>
    </source>
</evidence>
<name>H5UPC8_9MICO</name>
<feature type="domain" description="Cation efflux protein transmembrane" evidence="8">
    <location>
        <begin position="18"/>
        <end position="211"/>
    </location>
</feature>
<dbReference type="eggNOG" id="COG0053">
    <property type="taxonomic scope" value="Bacteria"/>
</dbReference>
<dbReference type="InterPro" id="IPR027470">
    <property type="entry name" value="Cation_efflux_CTD"/>
</dbReference>
<sequence>MTPETTSPAPRDLTRFAWLSIATAILTIALKAGAWYITGSVGLLSDAAESLVNLVAAVFALIALRVAARPADKSHHFGHSKAEYFSAAGEGVMIFVAAVFIIVTAVERLLSPTPIDNVGAGLAVSVVASILNGATAMVLLRAGRAHRSKTLQADGKHLLADVWTTVGVLVGVGLVALTGWHRLDPIVALLVGVNIIVTGWKLVTESAEGLMDVSWPKQDNADLARLMRRFTGDEVDIHALRTRESGHQRYCDFHLLVPGAWTVDRAHDLCEEIEAAVKQAFDGVVVTGHIEPREDPRSYSDYEAEVALPEY</sequence>
<dbReference type="NCBIfam" id="TIGR01297">
    <property type="entry name" value="CDF"/>
    <property type="match status" value="1"/>
</dbReference>
<feature type="transmembrane region" description="Helical" evidence="7">
    <location>
        <begin position="160"/>
        <end position="180"/>
    </location>
</feature>
<keyword evidence="5 7" id="KW-1133">Transmembrane helix</keyword>
<dbReference type="Pfam" id="PF01545">
    <property type="entry name" value="Cation_efflux"/>
    <property type="match status" value="1"/>
</dbReference>
<gene>
    <name evidence="10" type="ORF">MOPEL_021_00220</name>
</gene>
<dbReference type="Gene3D" id="3.30.70.1350">
    <property type="entry name" value="Cation efflux protein, cytoplasmic domain"/>
    <property type="match status" value="1"/>
</dbReference>
<proteinExistence type="inferred from homology"/>
<dbReference type="InterPro" id="IPR058533">
    <property type="entry name" value="Cation_efflux_TM"/>
</dbReference>
<evidence type="ECO:0000256" key="5">
    <source>
        <dbReference type="ARBA" id="ARBA00022989"/>
    </source>
</evidence>
<dbReference type="FunFam" id="1.20.1510.10:FF:000001">
    <property type="entry name" value="Ferrous-iron efflux pump FieF"/>
    <property type="match status" value="1"/>
</dbReference>
<dbReference type="AlphaFoldDB" id="H5UPC8"/>
<dbReference type="InterPro" id="IPR002524">
    <property type="entry name" value="Cation_efflux"/>
</dbReference>
<dbReference type="EMBL" id="BAFE01000020">
    <property type="protein sequence ID" value="GAB47586.1"/>
    <property type="molecule type" value="Genomic_DNA"/>
</dbReference>
<evidence type="ECO:0000256" key="6">
    <source>
        <dbReference type="ARBA" id="ARBA00023136"/>
    </source>
</evidence>
<dbReference type="PANTHER" id="PTHR43840">
    <property type="entry name" value="MITOCHONDRIAL METAL TRANSPORTER 1-RELATED"/>
    <property type="match status" value="1"/>
</dbReference>
<evidence type="ECO:0000313" key="10">
    <source>
        <dbReference type="EMBL" id="GAB47586.1"/>
    </source>
</evidence>
<dbReference type="GO" id="GO:0015341">
    <property type="term" value="F:zinc efflux antiporter activity"/>
    <property type="evidence" value="ECO:0007669"/>
    <property type="project" value="TreeGrafter"/>
</dbReference>
<dbReference type="RefSeq" id="WP_009481484.1">
    <property type="nucleotide sequence ID" value="NZ_BAFE01000020.1"/>
</dbReference>
<dbReference type="InterPro" id="IPR027469">
    <property type="entry name" value="Cation_efflux_TMD_sf"/>
</dbReference>
<dbReference type="InterPro" id="IPR036837">
    <property type="entry name" value="Cation_efflux_CTD_sf"/>
</dbReference>
<dbReference type="GO" id="GO:0005886">
    <property type="term" value="C:plasma membrane"/>
    <property type="evidence" value="ECO:0007669"/>
    <property type="project" value="TreeGrafter"/>
</dbReference>
<evidence type="ECO:0000313" key="11">
    <source>
        <dbReference type="Proteomes" id="UP000004367"/>
    </source>
</evidence>
<dbReference type="SUPFAM" id="SSF160240">
    <property type="entry name" value="Cation efflux protein cytoplasmic domain-like"/>
    <property type="match status" value="1"/>
</dbReference>
<evidence type="ECO:0000259" key="8">
    <source>
        <dbReference type="Pfam" id="PF01545"/>
    </source>
</evidence>
<keyword evidence="11" id="KW-1185">Reference proteome</keyword>
<dbReference type="SUPFAM" id="SSF161111">
    <property type="entry name" value="Cation efflux protein transmembrane domain-like"/>
    <property type="match status" value="1"/>
</dbReference>